<dbReference type="AlphaFoldDB" id="A0AAD4LJU0"/>
<evidence type="ECO:0000313" key="2">
    <source>
        <dbReference type="Proteomes" id="UP001201163"/>
    </source>
</evidence>
<comment type="caution">
    <text evidence="1">The sequence shown here is derived from an EMBL/GenBank/DDBJ whole genome shotgun (WGS) entry which is preliminary data.</text>
</comment>
<gene>
    <name evidence="1" type="ORF">EDB92DRAFT_1866306</name>
</gene>
<evidence type="ECO:0000313" key="1">
    <source>
        <dbReference type="EMBL" id="KAH8990078.1"/>
    </source>
</evidence>
<dbReference type="EMBL" id="JAKELL010000032">
    <property type="protein sequence ID" value="KAH8990078.1"/>
    <property type="molecule type" value="Genomic_DNA"/>
</dbReference>
<keyword evidence="2" id="KW-1185">Reference proteome</keyword>
<reference evidence="1" key="1">
    <citation type="submission" date="2022-01" db="EMBL/GenBank/DDBJ databases">
        <title>Comparative genomics reveals a dynamic genome evolution in the ectomycorrhizal milk-cap (Lactarius) mushrooms.</title>
        <authorList>
            <consortium name="DOE Joint Genome Institute"/>
            <person name="Lebreton A."/>
            <person name="Tang N."/>
            <person name="Kuo A."/>
            <person name="LaButti K."/>
            <person name="Drula E."/>
            <person name="Barry K."/>
            <person name="Clum A."/>
            <person name="Lipzen A."/>
            <person name="Mousain D."/>
            <person name="Ng V."/>
            <person name="Wang R."/>
            <person name="Wang X."/>
            <person name="Dai Y."/>
            <person name="Henrissat B."/>
            <person name="Grigoriev I.V."/>
            <person name="Guerin-Laguette A."/>
            <person name="Yu F."/>
            <person name="Martin F.M."/>
        </authorList>
    </citation>
    <scope>NUCLEOTIDE SEQUENCE</scope>
    <source>
        <strain evidence="1">QP</strain>
    </source>
</reference>
<accession>A0AAD4LJU0</accession>
<name>A0AAD4LJU0_9AGAM</name>
<protein>
    <submittedName>
        <fullName evidence="1">Uncharacterized protein</fullName>
    </submittedName>
</protein>
<dbReference type="Proteomes" id="UP001201163">
    <property type="component" value="Unassembled WGS sequence"/>
</dbReference>
<sequence>MDYARVGFKVHETEVNTHRALSALDLNNLVPSPRSFSVYNSFTSQVLGLHIADDVDPVTVYWRVVLASRSTASSATSYMALPFSFCDCSRILDSFPGYFYNSVTGKASTFVLFHRRPFILLLSGAHVRVPLPHLSVPQPRCQCILRWDVVVSKFGSELWFEPEPNWTRTNSGFVFTDGSIRGSAKISEFC</sequence>
<proteinExistence type="predicted"/>
<organism evidence="1 2">
    <name type="scientific">Lactarius akahatsu</name>
    <dbReference type="NCBI Taxonomy" id="416441"/>
    <lineage>
        <taxon>Eukaryota</taxon>
        <taxon>Fungi</taxon>
        <taxon>Dikarya</taxon>
        <taxon>Basidiomycota</taxon>
        <taxon>Agaricomycotina</taxon>
        <taxon>Agaricomycetes</taxon>
        <taxon>Russulales</taxon>
        <taxon>Russulaceae</taxon>
        <taxon>Lactarius</taxon>
    </lineage>
</organism>